<accession>A0A484LJ01</accession>
<organism evidence="2 3">
    <name type="scientific">Cuscuta campestris</name>
    <dbReference type="NCBI Taxonomy" id="132261"/>
    <lineage>
        <taxon>Eukaryota</taxon>
        <taxon>Viridiplantae</taxon>
        <taxon>Streptophyta</taxon>
        <taxon>Embryophyta</taxon>
        <taxon>Tracheophyta</taxon>
        <taxon>Spermatophyta</taxon>
        <taxon>Magnoliopsida</taxon>
        <taxon>eudicotyledons</taxon>
        <taxon>Gunneridae</taxon>
        <taxon>Pentapetalae</taxon>
        <taxon>asterids</taxon>
        <taxon>lamiids</taxon>
        <taxon>Solanales</taxon>
        <taxon>Convolvulaceae</taxon>
        <taxon>Cuscuteae</taxon>
        <taxon>Cuscuta</taxon>
        <taxon>Cuscuta subgen. Grammica</taxon>
        <taxon>Cuscuta sect. Cleistogrammica</taxon>
    </lineage>
</organism>
<protein>
    <submittedName>
        <fullName evidence="2">Uncharacterized protein</fullName>
    </submittedName>
</protein>
<dbReference type="Pfam" id="PF02992">
    <property type="entry name" value="Transposase_21"/>
    <property type="match status" value="1"/>
</dbReference>
<dbReference type="OrthoDB" id="1424900at2759"/>
<dbReference type="InterPro" id="IPR004242">
    <property type="entry name" value="Transposase_21"/>
</dbReference>
<evidence type="ECO:0000313" key="2">
    <source>
        <dbReference type="EMBL" id="VFQ76380.1"/>
    </source>
</evidence>
<name>A0A484LJ01_9ASTE</name>
<keyword evidence="3" id="KW-1185">Reference proteome</keyword>
<proteinExistence type="predicted"/>
<evidence type="ECO:0000313" key="3">
    <source>
        <dbReference type="Proteomes" id="UP000595140"/>
    </source>
</evidence>
<reference evidence="2 3" key="1">
    <citation type="submission" date="2018-04" db="EMBL/GenBank/DDBJ databases">
        <authorList>
            <person name="Vogel A."/>
        </authorList>
    </citation>
    <scope>NUCLEOTIDE SEQUENCE [LARGE SCALE GENOMIC DNA]</scope>
</reference>
<sequence>MRWHAEHSHDSVGDMCHPCDSEAWKQFNLSNPTFASEVRNVRLGLCTDGFQPFGQSGSQYSCWPVMVTPYNLPYWREFQKHATWDPRIDDSVMFCAWQSKARRRYTDWLSSIRNEKKGTEKVQPLVPQSWKEYWKSPKFLASSKQNKKNRRGGDENAPASATHTGGPLSFRETQARLGKSGKASDLYSSKWACAAGDVCWSYCWSTAAGLNVAGTVCDLPSWLC</sequence>
<feature type="region of interest" description="Disordered" evidence="1">
    <location>
        <begin position="141"/>
        <end position="168"/>
    </location>
</feature>
<evidence type="ECO:0000256" key="1">
    <source>
        <dbReference type="SAM" id="MobiDB-lite"/>
    </source>
</evidence>
<gene>
    <name evidence="2" type="ORF">CCAM_LOCUS18156</name>
</gene>
<dbReference type="AlphaFoldDB" id="A0A484LJ01"/>
<dbReference type="Proteomes" id="UP000595140">
    <property type="component" value="Unassembled WGS sequence"/>
</dbReference>
<dbReference type="EMBL" id="OOIL02001543">
    <property type="protein sequence ID" value="VFQ76380.1"/>
    <property type="molecule type" value="Genomic_DNA"/>
</dbReference>